<gene>
    <name evidence="4" type="ORF">DO021_09500</name>
    <name evidence="3" type="ORF">EYB58_20840</name>
</gene>
<evidence type="ECO:0000256" key="1">
    <source>
        <dbReference type="SAM" id="Phobius"/>
    </source>
</evidence>
<feature type="domain" description="GGDEF" evidence="2">
    <location>
        <begin position="401"/>
        <end position="536"/>
    </location>
</feature>
<dbReference type="EMBL" id="QLNI01000017">
    <property type="protein sequence ID" value="RAM02174.1"/>
    <property type="molecule type" value="Genomic_DNA"/>
</dbReference>
<dbReference type="FunFam" id="3.30.70.270:FF:000001">
    <property type="entry name" value="Diguanylate cyclase domain protein"/>
    <property type="match status" value="1"/>
</dbReference>
<keyword evidence="1" id="KW-0812">Transmembrane</keyword>
<name>A0A328FBW3_9BACT</name>
<evidence type="ECO:0000313" key="6">
    <source>
        <dbReference type="Proteomes" id="UP000293902"/>
    </source>
</evidence>
<dbReference type="Pfam" id="PF21623">
    <property type="entry name" value="HK_sensor_dom_bact"/>
    <property type="match status" value="1"/>
</dbReference>
<dbReference type="InterPro" id="IPR029787">
    <property type="entry name" value="Nucleotide_cyclase"/>
</dbReference>
<evidence type="ECO:0000313" key="4">
    <source>
        <dbReference type="EMBL" id="RAM02174.1"/>
    </source>
</evidence>
<evidence type="ECO:0000313" key="3">
    <source>
        <dbReference type="EMBL" id="QBH15152.1"/>
    </source>
</evidence>
<proteinExistence type="predicted"/>
<protein>
    <submittedName>
        <fullName evidence="4">GGDEF domain-containing protein</fullName>
    </submittedName>
</protein>
<dbReference type="PANTHER" id="PTHR46663">
    <property type="entry name" value="DIGUANYLATE CYCLASE DGCT-RELATED"/>
    <property type="match status" value="1"/>
</dbReference>
<dbReference type="SMART" id="SM00267">
    <property type="entry name" value="GGDEF"/>
    <property type="match status" value="1"/>
</dbReference>
<dbReference type="Proteomes" id="UP000293902">
    <property type="component" value="Chromosome"/>
</dbReference>
<reference evidence="3 6" key="2">
    <citation type="submission" date="2019-02" db="EMBL/GenBank/DDBJ databases">
        <title>Complete genome sequence of Desulfobacter hydrogenophilus AcRS1.</title>
        <authorList>
            <person name="Marietou A."/>
            <person name="Lund M.B."/>
            <person name="Marshall I.P.G."/>
            <person name="Schreiber L."/>
            <person name="Jorgensen B."/>
        </authorList>
    </citation>
    <scope>NUCLEOTIDE SEQUENCE [LARGE SCALE GENOMIC DNA]</scope>
    <source>
        <strain evidence="3 6">AcRS1</strain>
    </source>
</reference>
<dbReference type="PANTHER" id="PTHR46663:SF3">
    <property type="entry name" value="SLL0267 PROTEIN"/>
    <property type="match status" value="1"/>
</dbReference>
<keyword evidence="1" id="KW-1133">Transmembrane helix</keyword>
<accession>A0A328FBW3</accession>
<organism evidence="4 5">
    <name type="scientific">Desulfobacter hydrogenophilus</name>
    <dbReference type="NCBI Taxonomy" id="2291"/>
    <lineage>
        <taxon>Bacteria</taxon>
        <taxon>Pseudomonadati</taxon>
        <taxon>Thermodesulfobacteriota</taxon>
        <taxon>Desulfobacteria</taxon>
        <taxon>Desulfobacterales</taxon>
        <taxon>Desulfobacteraceae</taxon>
        <taxon>Desulfobacter</taxon>
    </lineage>
</organism>
<dbReference type="InterPro" id="IPR043128">
    <property type="entry name" value="Rev_trsase/Diguanyl_cyclase"/>
</dbReference>
<reference evidence="4 5" key="1">
    <citation type="submission" date="2018-06" db="EMBL/GenBank/DDBJ databases">
        <title>Complete Genome Sequence of Desulfobacter hydrogenophilus (DSM3380).</title>
        <authorList>
            <person name="Marietou A."/>
            <person name="Schreiber L."/>
            <person name="Marshall I."/>
            <person name="Jorgensen B."/>
        </authorList>
    </citation>
    <scope>NUCLEOTIDE SEQUENCE [LARGE SCALE GENOMIC DNA]</scope>
    <source>
        <strain evidence="4 5">DSM 3380</strain>
    </source>
</reference>
<keyword evidence="1" id="KW-0472">Membrane</keyword>
<dbReference type="AlphaFoldDB" id="A0A328FBW3"/>
<dbReference type="Proteomes" id="UP000248798">
    <property type="component" value="Unassembled WGS sequence"/>
</dbReference>
<dbReference type="NCBIfam" id="TIGR00254">
    <property type="entry name" value="GGDEF"/>
    <property type="match status" value="1"/>
</dbReference>
<dbReference type="InterPro" id="IPR000160">
    <property type="entry name" value="GGDEF_dom"/>
</dbReference>
<dbReference type="Gene3D" id="3.30.450.20">
    <property type="entry name" value="PAS domain"/>
    <property type="match status" value="2"/>
</dbReference>
<feature type="transmembrane region" description="Helical" evidence="1">
    <location>
        <begin position="334"/>
        <end position="354"/>
    </location>
</feature>
<dbReference type="PROSITE" id="PS50887">
    <property type="entry name" value="GGDEF"/>
    <property type="match status" value="1"/>
</dbReference>
<evidence type="ECO:0000259" key="2">
    <source>
        <dbReference type="PROSITE" id="PS50887"/>
    </source>
</evidence>
<dbReference type="EMBL" id="CP036313">
    <property type="protein sequence ID" value="QBH15152.1"/>
    <property type="molecule type" value="Genomic_DNA"/>
</dbReference>
<sequence length="536" mass="60443">MRLKLGYFGFYFLRLYLVSIILFLGISIAFYLTANQARINTFKAHEIINIEQQEEIIRHDIQAIVSDLTLLAEDYFLQDLFVDSTDLDLYRVEEAFLVFARNKKKYDQLRFIGHNGMEMVRVDWNSGNPVALPRDRLQNKSQRYYFRDTMSLARGELFISPFDLNVEHGKVEEPKKPMIRFAIPVFNKDGGKSGMVIINFLGGHILEDLDKLNKNVTGNVLLLNKDGFYLRSINPAEEFGFMFPEKKNANFAKDYPLAWQKISVQDSGQFATHDGLFSFVSIHPLFEGLRSSTGSPEAFSKSASHLSARGYVWKIVSHVPARALNAHIYPDLRLFITTNFMLLGLIGVGCWLAADAAFKRKQAELELKNLATRDTLTDLPNRKLLYDRLAQLLAQAERSKQKIAVLFIDLDKFKQINDGFGHEAGDIVLKQTALRLTTALRRGDTVARMGGDEFVALLADVKDDETVNAVAQKLIDVIGQTIQIDSQGETTNQSVGASIGISIYPTNGEDIDSLINAADTAMYLAKKAGRNRYARM</sequence>
<dbReference type="Gene3D" id="3.30.70.270">
    <property type="match status" value="1"/>
</dbReference>
<dbReference type="SUPFAM" id="SSF103190">
    <property type="entry name" value="Sensory domain-like"/>
    <property type="match status" value="2"/>
</dbReference>
<feature type="transmembrane region" description="Helical" evidence="1">
    <location>
        <begin position="12"/>
        <end position="32"/>
    </location>
</feature>
<dbReference type="CDD" id="cd01949">
    <property type="entry name" value="GGDEF"/>
    <property type="match status" value="1"/>
</dbReference>
<evidence type="ECO:0000313" key="5">
    <source>
        <dbReference type="Proteomes" id="UP000248798"/>
    </source>
</evidence>
<dbReference type="SUPFAM" id="SSF55073">
    <property type="entry name" value="Nucleotide cyclase"/>
    <property type="match status" value="1"/>
</dbReference>
<dbReference type="Pfam" id="PF00990">
    <property type="entry name" value="GGDEF"/>
    <property type="match status" value="1"/>
</dbReference>
<dbReference type="GO" id="GO:0003824">
    <property type="term" value="F:catalytic activity"/>
    <property type="evidence" value="ECO:0007669"/>
    <property type="project" value="UniProtKB-ARBA"/>
</dbReference>
<dbReference type="InterPro" id="IPR052163">
    <property type="entry name" value="DGC-Regulatory_Protein"/>
</dbReference>
<dbReference type="RefSeq" id="WP_111956049.1">
    <property type="nucleotide sequence ID" value="NZ_CP036313.1"/>
</dbReference>
<dbReference type="InterPro" id="IPR048760">
    <property type="entry name" value="VP0354-like_sensor_dom"/>
</dbReference>
<dbReference type="OrthoDB" id="5413461at2"/>
<dbReference type="InterPro" id="IPR029151">
    <property type="entry name" value="Sensor-like_sf"/>
</dbReference>
<keyword evidence="6" id="KW-1185">Reference proteome</keyword>